<feature type="transmembrane region" description="Helical" evidence="6">
    <location>
        <begin position="738"/>
        <end position="767"/>
    </location>
</feature>
<feature type="transmembrane region" description="Helical" evidence="6">
    <location>
        <begin position="622"/>
        <end position="640"/>
    </location>
</feature>
<keyword evidence="7" id="KW-0732">Signal</keyword>
<dbReference type="EnsemblMetazoa" id="XM_038206985.1">
    <property type="protein sequence ID" value="XP_038062913.1"/>
    <property type="gene ID" value="LOC119733403"/>
</dbReference>
<dbReference type="InterPro" id="IPR036024">
    <property type="entry name" value="Somatomedin_B-like_dom_sf"/>
</dbReference>
<evidence type="ECO:0000259" key="8">
    <source>
        <dbReference type="PROSITE" id="PS50261"/>
    </source>
</evidence>
<feature type="transmembrane region" description="Helical" evidence="6">
    <location>
        <begin position="696"/>
        <end position="718"/>
    </location>
</feature>
<protein>
    <recommendedName>
        <fullName evidence="12">G-protein coupled receptors family 2 profile 2 domain-containing protein</fullName>
    </recommendedName>
</protein>
<evidence type="ECO:0000313" key="11">
    <source>
        <dbReference type="Proteomes" id="UP000887568"/>
    </source>
</evidence>
<dbReference type="InterPro" id="IPR001212">
    <property type="entry name" value="Somatomedin_B_dom"/>
</dbReference>
<dbReference type="AlphaFoldDB" id="A0A914AGT8"/>
<sequence>MARQCLAMNLLLGTWLLAGCLHVGSSLVCPESRTRCSVGCLDKENVIPGTPRELCRCDPQCALYDDCCEDYWTNCVNESSSESRNRPILHSEYSEYLGCVSPIDIDPMNKRFVVVDRCPPDWAQGAIKSRCESTILSRQEKLLTLFVNGPGDIVFKNVYCTICHGIEEYDIRSWTVELWNCEPAEGETQPVLNGGKPDYTTCSNFHMEPPSMLYDPHRCYSSFVNRCTLSSTTTAEQMQLCENHTSLLFNQDVDVVYKNVHCWNCSRSTDVSNIQDLRCTQVLRDNRFNAAVSFTLIFDFTGRTVHSVERKGLFNGITSSPQLLRNCSQWQIYDPFQDVCQDLTCPNGQPPQSSSGACLDARQRKALGGSSNLSEDCIENLIAMNSSEMSTSTDLWTSADIADEGSDSPRHILNIYTSFASADRIQKSLDPILSNVTDTNSFASLSCNASLMILVASGESETNKKGICEGFSFGNISFSDLLVLDGVFSVNIGGFVYDQHEFMHETEYFFDINEASVIRRQSVTLCNPFVGSRRCSLLTLYPDDFFQSTDGGALIHAETGVPFLVGEYWLLPDGTVRVCQIVWYHVLGYVSYVGTCCSVLGLILALVTYGVFPSLRNTPGKIVMNLMGALLMAQLFLMFTDPKSWFCVLRALMLHFCWLSVFFWMNVLSCDLAYNLKCNVRPARPSRRGGSEGWKVLKLSAFAWGLPAVIVVSCFLASQFRPEWFGYGGSSCWIVGWITSAAFGLSISVAIIVNLAMFVYMVCIVIANHRRLVVARLAQKTKTTILLCFKILRSCFSSLRIQKQSCSRMMAKSALLISAVVLSLVCLASSKSCSYTCQWPDVDRALCDSRFFNIFRGIVRHVNKNSQEDYVDYAVEVMGVYRTEHSGLVSEGSTVNIRTTLHEYICPVVKMPVHFNAWFATGPLGQPQNDYRIATDSCTSFIATRLSPEVGNNLQRGKFNKPC</sequence>
<dbReference type="GO" id="GO:0016020">
    <property type="term" value="C:membrane"/>
    <property type="evidence" value="ECO:0007669"/>
    <property type="project" value="UniProtKB-SubCell"/>
</dbReference>
<dbReference type="InterPro" id="IPR053231">
    <property type="entry name" value="GPCR_LN-TM7"/>
</dbReference>
<evidence type="ECO:0000256" key="2">
    <source>
        <dbReference type="ARBA" id="ARBA00022692"/>
    </source>
</evidence>
<comment type="subcellular location">
    <subcellularLocation>
        <location evidence="1">Membrane</location>
        <topology evidence="1">Multi-pass membrane protein</topology>
    </subcellularLocation>
</comment>
<dbReference type="CDD" id="cd15039">
    <property type="entry name" value="7tmB3_Methuselah-like"/>
    <property type="match status" value="1"/>
</dbReference>
<feature type="signal peptide" evidence="7">
    <location>
        <begin position="1"/>
        <end position="26"/>
    </location>
</feature>
<dbReference type="SUPFAM" id="SSF90188">
    <property type="entry name" value="Somatomedin B domain"/>
    <property type="match status" value="1"/>
</dbReference>
<evidence type="ECO:0000256" key="3">
    <source>
        <dbReference type="ARBA" id="ARBA00022989"/>
    </source>
</evidence>
<evidence type="ECO:0000259" key="9">
    <source>
        <dbReference type="PROSITE" id="PS50958"/>
    </source>
</evidence>
<dbReference type="Pfam" id="PF00002">
    <property type="entry name" value="7tm_2"/>
    <property type="match status" value="1"/>
</dbReference>
<dbReference type="PROSITE" id="PS50958">
    <property type="entry name" value="SMB_2"/>
    <property type="match status" value="1"/>
</dbReference>
<proteinExistence type="predicted"/>
<evidence type="ECO:0000256" key="1">
    <source>
        <dbReference type="ARBA" id="ARBA00004141"/>
    </source>
</evidence>
<evidence type="ECO:0000313" key="10">
    <source>
        <dbReference type="EnsemblMetazoa" id="XP_038062913.1"/>
    </source>
</evidence>
<dbReference type="InterPro" id="IPR017981">
    <property type="entry name" value="GPCR_2-like_7TM"/>
</dbReference>
<evidence type="ECO:0008006" key="12">
    <source>
        <dbReference type="Google" id="ProtNLM"/>
    </source>
</evidence>
<keyword evidence="11" id="KW-1185">Reference proteome</keyword>
<accession>A0A914AGT8</accession>
<keyword evidence="2 6" id="KW-0812">Transmembrane</keyword>
<feature type="domain" description="SMB" evidence="9">
    <location>
        <begin position="32"/>
        <end position="80"/>
    </location>
</feature>
<dbReference type="InterPro" id="IPR000832">
    <property type="entry name" value="GPCR_2_secretin-like"/>
</dbReference>
<feature type="chain" id="PRO_5036757851" description="G-protein coupled receptors family 2 profile 2 domain-containing protein" evidence="7">
    <location>
        <begin position="27"/>
        <end position="963"/>
    </location>
</feature>
<keyword evidence="5" id="KW-1015">Disulfide bond</keyword>
<dbReference type="PROSITE" id="PS00524">
    <property type="entry name" value="SMB_1"/>
    <property type="match status" value="1"/>
</dbReference>
<feature type="transmembrane region" description="Helical" evidence="6">
    <location>
        <begin position="652"/>
        <end position="676"/>
    </location>
</feature>
<dbReference type="Gene3D" id="1.20.1070.10">
    <property type="entry name" value="Rhodopsin 7-helix transmembrane proteins"/>
    <property type="match status" value="1"/>
</dbReference>
<evidence type="ECO:0000256" key="5">
    <source>
        <dbReference type="ARBA" id="ARBA00023157"/>
    </source>
</evidence>
<evidence type="ECO:0000256" key="6">
    <source>
        <dbReference type="SAM" id="Phobius"/>
    </source>
</evidence>
<feature type="domain" description="G-protein coupled receptors family 2 profile 2" evidence="8">
    <location>
        <begin position="587"/>
        <end position="766"/>
    </location>
</feature>
<reference evidence="10" key="1">
    <citation type="submission" date="2022-11" db="UniProtKB">
        <authorList>
            <consortium name="EnsemblMetazoa"/>
        </authorList>
    </citation>
    <scope>IDENTIFICATION</scope>
</reference>
<dbReference type="PANTHER" id="PTHR45902:SF1">
    <property type="entry name" value="LATROPHILIN RECEPTOR-LIKE PROTEIN A"/>
    <property type="match status" value="1"/>
</dbReference>
<feature type="transmembrane region" description="Helical" evidence="6">
    <location>
        <begin position="582"/>
        <end position="610"/>
    </location>
</feature>
<organism evidence="10 11">
    <name type="scientific">Patiria miniata</name>
    <name type="common">Bat star</name>
    <name type="synonym">Asterina miniata</name>
    <dbReference type="NCBI Taxonomy" id="46514"/>
    <lineage>
        <taxon>Eukaryota</taxon>
        <taxon>Metazoa</taxon>
        <taxon>Echinodermata</taxon>
        <taxon>Eleutherozoa</taxon>
        <taxon>Asterozoa</taxon>
        <taxon>Asteroidea</taxon>
        <taxon>Valvatacea</taxon>
        <taxon>Valvatida</taxon>
        <taxon>Asterinidae</taxon>
        <taxon>Patiria</taxon>
    </lineage>
</organism>
<evidence type="ECO:0000256" key="4">
    <source>
        <dbReference type="ARBA" id="ARBA00023136"/>
    </source>
</evidence>
<dbReference type="PROSITE" id="PS50261">
    <property type="entry name" value="G_PROTEIN_RECEP_F2_4"/>
    <property type="match status" value="1"/>
</dbReference>
<dbReference type="PANTHER" id="PTHR45902">
    <property type="entry name" value="LATROPHILIN RECEPTOR-LIKE PROTEIN A"/>
    <property type="match status" value="1"/>
</dbReference>
<name>A0A914AGT8_PATMI</name>
<dbReference type="RefSeq" id="XP_038062913.1">
    <property type="nucleotide sequence ID" value="XM_038206985.1"/>
</dbReference>
<evidence type="ECO:0000256" key="7">
    <source>
        <dbReference type="SAM" id="SignalP"/>
    </source>
</evidence>
<dbReference type="Proteomes" id="UP000887568">
    <property type="component" value="Unplaced"/>
</dbReference>
<dbReference type="GO" id="GO:0007166">
    <property type="term" value="P:cell surface receptor signaling pathway"/>
    <property type="evidence" value="ECO:0007669"/>
    <property type="project" value="InterPro"/>
</dbReference>
<dbReference type="PROSITE" id="PS51257">
    <property type="entry name" value="PROKAR_LIPOPROTEIN"/>
    <property type="match status" value="1"/>
</dbReference>
<keyword evidence="4 6" id="KW-0472">Membrane</keyword>
<keyword evidence="3 6" id="KW-1133">Transmembrane helix</keyword>
<dbReference type="OrthoDB" id="1100386at2759"/>
<dbReference type="GO" id="GO:0004930">
    <property type="term" value="F:G protein-coupled receptor activity"/>
    <property type="evidence" value="ECO:0007669"/>
    <property type="project" value="InterPro"/>
</dbReference>
<dbReference type="GeneID" id="119733403"/>